<organism evidence="1 2">
    <name type="scientific">Aquimarina brevivitae</name>
    <dbReference type="NCBI Taxonomy" id="323412"/>
    <lineage>
        <taxon>Bacteria</taxon>
        <taxon>Pseudomonadati</taxon>
        <taxon>Bacteroidota</taxon>
        <taxon>Flavobacteriia</taxon>
        <taxon>Flavobacteriales</taxon>
        <taxon>Flavobacteriaceae</taxon>
        <taxon>Aquimarina</taxon>
    </lineage>
</organism>
<name>A0A4Q7PJ12_9FLAO</name>
<protein>
    <recommendedName>
        <fullName evidence="3">Peptidase M48 domain-containing protein</fullName>
    </recommendedName>
</protein>
<reference evidence="1 2" key="1">
    <citation type="submission" date="2019-02" db="EMBL/GenBank/DDBJ databases">
        <title>Genomic Encyclopedia of Type Strains, Phase IV (KMG-IV): sequencing the most valuable type-strain genomes for metagenomic binning, comparative biology and taxonomic classification.</title>
        <authorList>
            <person name="Goeker M."/>
        </authorList>
    </citation>
    <scope>NUCLEOTIDE SEQUENCE [LARGE SCALE GENOMIC DNA]</scope>
    <source>
        <strain evidence="1 2">DSM 17196</strain>
    </source>
</reference>
<dbReference type="Proteomes" id="UP000292262">
    <property type="component" value="Unassembled WGS sequence"/>
</dbReference>
<evidence type="ECO:0000313" key="2">
    <source>
        <dbReference type="Proteomes" id="UP000292262"/>
    </source>
</evidence>
<dbReference type="AlphaFoldDB" id="A0A4Q7PJ12"/>
<keyword evidence="2" id="KW-1185">Reference proteome</keyword>
<evidence type="ECO:0000313" key="1">
    <source>
        <dbReference type="EMBL" id="RZT00029.1"/>
    </source>
</evidence>
<sequence length="195" mass="22898">MLTDSNSYPNILYQENKQIPVEIYDEVKKALSFYPELENITIDFEIRDTQRKSFMKAQPKFRTLLKGRRNRAYKILISKRFTVDGLTLALKDLPKDVLVGWIGHELGHIMDYKERSTLNLLFFGIKYLISGPFIRKAEYLADYHAVANGMADYILKTKHFILNHSELSDGYKERIKRFYVSPDRILLLVNELQTN</sequence>
<proteinExistence type="predicted"/>
<dbReference type="OrthoDB" id="1098088at2"/>
<comment type="caution">
    <text evidence="1">The sequence shown here is derived from an EMBL/GenBank/DDBJ whole genome shotgun (WGS) entry which is preliminary data.</text>
</comment>
<evidence type="ECO:0008006" key="3">
    <source>
        <dbReference type="Google" id="ProtNLM"/>
    </source>
</evidence>
<gene>
    <name evidence="1" type="ORF">EV197_1259</name>
</gene>
<dbReference type="EMBL" id="SGXE01000001">
    <property type="protein sequence ID" value="RZT00029.1"/>
    <property type="molecule type" value="Genomic_DNA"/>
</dbReference>
<accession>A0A4Q7PJ12</accession>